<keyword evidence="4 7" id="KW-1133">Transmembrane helix</keyword>
<proteinExistence type="predicted"/>
<evidence type="ECO:0000256" key="5">
    <source>
        <dbReference type="ARBA" id="ARBA00023136"/>
    </source>
</evidence>
<dbReference type="Pfam" id="PF02690">
    <property type="entry name" value="Na_Pi_cotrans"/>
    <property type="match status" value="2"/>
</dbReference>
<dbReference type="InterPro" id="IPR004633">
    <property type="entry name" value="NaPi_cotrn-rel/YqeW-like"/>
</dbReference>
<dbReference type="Pfam" id="PF01895">
    <property type="entry name" value="PhoU"/>
    <property type="match status" value="2"/>
</dbReference>
<keyword evidence="6" id="KW-0175">Coiled coil</keyword>
<gene>
    <name evidence="9" type="ORF">WMO37_13480</name>
</gene>
<dbReference type="PANTHER" id="PTHR10010:SF46">
    <property type="entry name" value="SODIUM-DEPENDENT PHOSPHATE TRANSPORT PROTEIN 2B"/>
    <property type="match status" value="1"/>
</dbReference>
<sequence>MNIEYISSLFEFAGGIGMFLYGMNTMADGMQRSAGGKMKKLLGYLTSNRLLAIIVGAVITAIIQSSGATTVMVVGFVNAGLMTLVQAVGVIMGANIGTTITAWIVSLGQLGDAAKVMNPSFYAPFLIGIGAFVILFSKKDKVKNAGEIIVGIGLLFEGLTFMSSSIAPYTDAPIFSQAFQIVGSNPFLGILIGIIVTAVLQSSSASVGILQTLALNGVVTTNAAIYITLGQNIGSCVTALISSAGTTRTAKRAACMHILFNIAGALLFGTVGFILFSIYPALAAHNITSVEISVFHTFFNITCTLVMFPFANLLVKISGLIVRENEKQDDFAELEAKDAVAAEIARHFDSRLLGQPSVAVETAKNEVIAMGNLALDNIKYAAEATQKNDQTMVDKVYEIEHKVDLYEKYLTDFLIKVNNLSITQEQHLLVKNLFHAIIDIERVSDHAENIAELAKYKIEHQIIFSEKGTQELNQLWDKVVHCFEEAVKARGTGSRQAIQNVLRIEDEVDDLEEELRNKHIERLSAGLCIPSNGVVFLDILSNLERMSDHANNIVDCIQEENTAK</sequence>
<evidence type="ECO:0000256" key="4">
    <source>
        <dbReference type="ARBA" id="ARBA00022989"/>
    </source>
</evidence>
<protein>
    <submittedName>
        <fullName evidence="9">Na/Pi cotransporter family protein</fullName>
    </submittedName>
</protein>
<feature type="transmembrane region" description="Helical" evidence="7">
    <location>
        <begin position="50"/>
        <end position="77"/>
    </location>
</feature>
<organism evidence="9 10">
    <name type="scientific">Lachnospira intestinalis</name>
    <dbReference type="NCBI Taxonomy" id="3133158"/>
    <lineage>
        <taxon>Bacteria</taxon>
        <taxon>Bacillati</taxon>
        <taxon>Bacillota</taxon>
        <taxon>Clostridia</taxon>
        <taxon>Lachnospirales</taxon>
        <taxon>Lachnospiraceae</taxon>
        <taxon>Lachnospira</taxon>
    </lineage>
</organism>
<feature type="transmembrane region" description="Helical" evidence="7">
    <location>
        <begin position="119"/>
        <end position="136"/>
    </location>
</feature>
<accession>A0ABV1H8H0</accession>
<dbReference type="InterPro" id="IPR003841">
    <property type="entry name" value="Na/Pi_transpt"/>
</dbReference>
<feature type="transmembrane region" description="Helical" evidence="7">
    <location>
        <begin position="223"/>
        <end position="246"/>
    </location>
</feature>
<feature type="transmembrane region" description="Helical" evidence="7">
    <location>
        <begin position="294"/>
        <end position="315"/>
    </location>
</feature>
<evidence type="ECO:0000313" key="10">
    <source>
        <dbReference type="Proteomes" id="UP001546774"/>
    </source>
</evidence>
<reference evidence="9" key="1">
    <citation type="submission" date="2024-03" db="EMBL/GenBank/DDBJ databases">
        <title>Human intestinal bacterial collection.</title>
        <authorList>
            <person name="Pauvert C."/>
            <person name="Hitch T.C.A."/>
            <person name="Clavel T."/>
        </authorList>
    </citation>
    <scope>NUCLEOTIDE SEQUENCE [LARGE SCALE GENOMIC DNA]</scope>
    <source>
        <strain evidence="9">CLA-AA-H89B</strain>
    </source>
</reference>
<keyword evidence="10" id="KW-1185">Reference proteome</keyword>
<evidence type="ECO:0000259" key="8">
    <source>
        <dbReference type="Pfam" id="PF01895"/>
    </source>
</evidence>
<evidence type="ECO:0000256" key="1">
    <source>
        <dbReference type="ARBA" id="ARBA00004651"/>
    </source>
</evidence>
<dbReference type="NCBIfam" id="NF037997">
    <property type="entry name" value="Na_Pi_symport"/>
    <property type="match status" value="1"/>
</dbReference>
<evidence type="ECO:0000256" key="7">
    <source>
        <dbReference type="SAM" id="Phobius"/>
    </source>
</evidence>
<dbReference type="EMBL" id="JBBMFS010000015">
    <property type="protein sequence ID" value="MEQ2556002.1"/>
    <property type="molecule type" value="Genomic_DNA"/>
</dbReference>
<evidence type="ECO:0000256" key="2">
    <source>
        <dbReference type="ARBA" id="ARBA00022475"/>
    </source>
</evidence>
<name>A0ABV1H8H0_9FIRM</name>
<feature type="domain" description="PhoU" evidence="8">
    <location>
        <begin position="474"/>
        <end position="556"/>
    </location>
</feature>
<evidence type="ECO:0000256" key="6">
    <source>
        <dbReference type="SAM" id="Coils"/>
    </source>
</evidence>
<keyword evidence="3 7" id="KW-0812">Transmembrane</keyword>
<feature type="transmembrane region" description="Helical" evidence="7">
    <location>
        <begin position="148"/>
        <end position="169"/>
    </location>
</feature>
<feature type="transmembrane region" description="Helical" evidence="7">
    <location>
        <begin position="181"/>
        <end position="203"/>
    </location>
</feature>
<feature type="transmembrane region" description="Helical" evidence="7">
    <location>
        <begin position="12"/>
        <end position="30"/>
    </location>
</feature>
<dbReference type="Gene3D" id="1.20.58.220">
    <property type="entry name" value="Phosphate transport system protein phou homolog 2, domain 2"/>
    <property type="match status" value="1"/>
</dbReference>
<feature type="coiled-coil region" evidence="6">
    <location>
        <begin position="494"/>
        <end position="560"/>
    </location>
</feature>
<evidence type="ECO:0000256" key="3">
    <source>
        <dbReference type="ARBA" id="ARBA00022692"/>
    </source>
</evidence>
<dbReference type="InterPro" id="IPR038078">
    <property type="entry name" value="PhoU-like_sf"/>
</dbReference>
<keyword evidence="2" id="KW-1003">Cell membrane</keyword>
<evidence type="ECO:0000313" key="9">
    <source>
        <dbReference type="EMBL" id="MEQ2556002.1"/>
    </source>
</evidence>
<comment type="subcellular location">
    <subcellularLocation>
        <location evidence="1">Cell membrane</location>
        <topology evidence="1">Multi-pass membrane protein</topology>
    </subcellularLocation>
</comment>
<feature type="transmembrane region" description="Helical" evidence="7">
    <location>
        <begin position="83"/>
        <end position="107"/>
    </location>
</feature>
<dbReference type="PANTHER" id="PTHR10010">
    <property type="entry name" value="SOLUTE CARRIER FAMILY 34 SODIUM PHOSPHATE , MEMBER 2-RELATED"/>
    <property type="match status" value="1"/>
</dbReference>
<keyword evidence="5 7" id="KW-0472">Membrane</keyword>
<dbReference type="Proteomes" id="UP001546774">
    <property type="component" value="Unassembled WGS sequence"/>
</dbReference>
<feature type="transmembrane region" description="Helical" evidence="7">
    <location>
        <begin position="258"/>
        <end position="282"/>
    </location>
</feature>
<comment type="caution">
    <text evidence="9">The sequence shown here is derived from an EMBL/GenBank/DDBJ whole genome shotgun (WGS) entry which is preliminary data.</text>
</comment>
<dbReference type="SUPFAM" id="SSF109755">
    <property type="entry name" value="PhoU-like"/>
    <property type="match status" value="1"/>
</dbReference>
<dbReference type="InterPro" id="IPR026022">
    <property type="entry name" value="PhoU_dom"/>
</dbReference>
<dbReference type="NCBIfam" id="TIGR00704">
    <property type="entry name" value="NaPi_cotrn_rel"/>
    <property type="match status" value="1"/>
</dbReference>
<feature type="domain" description="PhoU" evidence="8">
    <location>
        <begin position="369"/>
        <end position="453"/>
    </location>
</feature>